<reference evidence="1" key="2">
    <citation type="submission" date="2014-03" db="EMBL/GenBank/DDBJ databases">
        <authorList>
            <person name="Genoscope - CEA"/>
        </authorList>
    </citation>
    <scope>NUCLEOTIDE SEQUENCE</scope>
</reference>
<evidence type="ECO:0000313" key="2">
    <source>
        <dbReference type="Proteomes" id="UP000193380"/>
    </source>
</evidence>
<dbReference type="PANTHER" id="PTHR47510">
    <property type="entry name" value="REVERSE TRANSCRIPTASE DOMAIN-CONTAINING PROTEIN"/>
    <property type="match status" value="1"/>
</dbReference>
<dbReference type="PANTHER" id="PTHR47510:SF3">
    <property type="entry name" value="ENDO_EXONUCLEASE_PHOSPHATASE DOMAIN-CONTAINING PROTEIN"/>
    <property type="match status" value="1"/>
</dbReference>
<reference evidence="1" key="1">
    <citation type="journal article" date="2014" name="Nat. Commun.">
        <title>The rainbow trout genome provides novel insights into evolution after whole-genome duplication in vertebrates.</title>
        <authorList>
            <person name="Berthelot C."/>
            <person name="Brunet F."/>
            <person name="Chalopin D."/>
            <person name="Juanchich A."/>
            <person name="Bernard M."/>
            <person name="Noel B."/>
            <person name="Bento P."/>
            <person name="Da Silva C."/>
            <person name="Labadie K."/>
            <person name="Alberti A."/>
            <person name="Aury J.M."/>
            <person name="Louis A."/>
            <person name="Dehais P."/>
            <person name="Bardou P."/>
            <person name="Montfort J."/>
            <person name="Klopp C."/>
            <person name="Cabau C."/>
            <person name="Gaspin C."/>
            <person name="Thorgaard G.H."/>
            <person name="Boussaha M."/>
            <person name="Quillet E."/>
            <person name="Guyomard R."/>
            <person name="Galiana D."/>
            <person name="Bobe J."/>
            <person name="Volff J.N."/>
            <person name="Genet C."/>
            <person name="Wincker P."/>
            <person name="Jaillon O."/>
            <person name="Roest Crollius H."/>
            <person name="Guiguen Y."/>
        </authorList>
    </citation>
    <scope>NUCLEOTIDE SEQUENCE [LARGE SCALE GENOMIC DNA]</scope>
</reference>
<protein>
    <submittedName>
        <fullName evidence="1">Uncharacterized protein</fullName>
    </submittedName>
</protein>
<proteinExistence type="predicted"/>
<organism evidence="1 2">
    <name type="scientific">Oncorhynchus mykiss</name>
    <name type="common">Rainbow trout</name>
    <name type="synonym">Salmo gairdneri</name>
    <dbReference type="NCBI Taxonomy" id="8022"/>
    <lineage>
        <taxon>Eukaryota</taxon>
        <taxon>Metazoa</taxon>
        <taxon>Chordata</taxon>
        <taxon>Craniata</taxon>
        <taxon>Vertebrata</taxon>
        <taxon>Euteleostomi</taxon>
        <taxon>Actinopterygii</taxon>
        <taxon>Neopterygii</taxon>
        <taxon>Teleostei</taxon>
        <taxon>Protacanthopterygii</taxon>
        <taxon>Salmoniformes</taxon>
        <taxon>Salmonidae</taxon>
        <taxon>Salmoninae</taxon>
        <taxon>Oncorhynchus</taxon>
    </lineage>
</organism>
<gene>
    <name evidence="1" type="ORF">GSONMT00077211001</name>
</gene>
<accession>A0A060VYT8</accession>
<sequence length="120" mass="13794">MFRDSSDGIKYTTSVTGFINKCIEEVVPTVAVRTYPNQKPWITGNIRTELKGRTAAFKVWDSNPEAYPKSCYALRQTIKQAKRQYRAKIESYYTGNDVCFMWQGLQTITLQREAEPQAAQ</sequence>
<dbReference type="EMBL" id="FR904297">
    <property type="protein sequence ID" value="CDQ58149.1"/>
    <property type="molecule type" value="Genomic_DNA"/>
</dbReference>
<dbReference type="STRING" id="8022.A0A060VYT8"/>
<dbReference type="PaxDb" id="8022-A0A060VYT8"/>
<evidence type="ECO:0000313" key="1">
    <source>
        <dbReference type="EMBL" id="CDQ58149.1"/>
    </source>
</evidence>
<dbReference type="AlphaFoldDB" id="A0A060VYT8"/>
<name>A0A060VYT8_ONCMY</name>
<dbReference type="Proteomes" id="UP000193380">
    <property type="component" value="Unassembled WGS sequence"/>
</dbReference>